<feature type="region of interest" description="Disordered" evidence="1">
    <location>
        <begin position="86"/>
        <end position="109"/>
    </location>
</feature>
<sequence>MKKCVPAHTYFENIKRKTIIRTHITRSHMTLSSPSEKVDSMPNSICNGNQQFTRLCNDNPVGLNHSCSNSIEGQRESLSTLLSKHQPEGNLSVGKPNQRKHEKLNIASA</sequence>
<dbReference type="AlphaFoldDB" id="A0AAE1UP19"/>
<proteinExistence type="predicted"/>
<protein>
    <submittedName>
        <fullName evidence="2">Uncharacterized protein</fullName>
    </submittedName>
</protein>
<evidence type="ECO:0000256" key="1">
    <source>
        <dbReference type="SAM" id="MobiDB-lite"/>
    </source>
</evidence>
<organism evidence="2 3">
    <name type="scientific">Petrolisthes manimaculis</name>
    <dbReference type="NCBI Taxonomy" id="1843537"/>
    <lineage>
        <taxon>Eukaryota</taxon>
        <taxon>Metazoa</taxon>
        <taxon>Ecdysozoa</taxon>
        <taxon>Arthropoda</taxon>
        <taxon>Crustacea</taxon>
        <taxon>Multicrustacea</taxon>
        <taxon>Malacostraca</taxon>
        <taxon>Eumalacostraca</taxon>
        <taxon>Eucarida</taxon>
        <taxon>Decapoda</taxon>
        <taxon>Pleocyemata</taxon>
        <taxon>Anomura</taxon>
        <taxon>Galatheoidea</taxon>
        <taxon>Porcellanidae</taxon>
        <taxon>Petrolisthes</taxon>
    </lineage>
</organism>
<accession>A0AAE1UP19</accession>
<reference evidence="2" key="1">
    <citation type="submission" date="2023-11" db="EMBL/GenBank/DDBJ databases">
        <title>Genome assemblies of two species of porcelain crab, Petrolisthes cinctipes and Petrolisthes manimaculis (Anomura: Porcellanidae).</title>
        <authorList>
            <person name="Angst P."/>
        </authorList>
    </citation>
    <scope>NUCLEOTIDE SEQUENCE</scope>
    <source>
        <strain evidence="2">PB745_02</strain>
        <tissue evidence="2">Gill</tissue>
    </source>
</reference>
<keyword evidence="3" id="KW-1185">Reference proteome</keyword>
<gene>
    <name evidence="2" type="ORF">Pmani_004369</name>
</gene>
<evidence type="ECO:0000313" key="3">
    <source>
        <dbReference type="Proteomes" id="UP001292094"/>
    </source>
</evidence>
<evidence type="ECO:0000313" key="2">
    <source>
        <dbReference type="EMBL" id="KAK4325024.1"/>
    </source>
</evidence>
<comment type="caution">
    <text evidence="2">The sequence shown here is derived from an EMBL/GenBank/DDBJ whole genome shotgun (WGS) entry which is preliminary data.</text>
</comment>
<name>A0AAE1UP19_9EUCA</name>
<dbReference type="EMBL" id="JAWZYT010000302">
    <property type="protein sequence ID" value="KAK4325024.1"/>
    <property type="molecule type" value="Genomic_DNA"/>
</dbReference>
<dbReference type="Proteomes" id="UP001292094">
    <property type="component" value="Unassembled WGS sequence"/>
</dbReference>